<reference evidence="1 2" key="1">
    <citation type="journal article" date="2016" name="Nat. Commun.">
        <title>Thousands of microbial genomes shed light on interconnected biogeochemical processes in an aquifer system.</title>
        <authorList>
            <person name="Anantharaman K."/>
            <person name="Brown C.T."/>
            <person name="Hug L.A."/>
            <person name="Sharon I."/>
            <person name="Castelle C.J."/>
            <person name="Probst A.J."/>
            <person name="Thomas B.C."/>
            <person name="Singh A."/>
            <person name="Wilkins M.J."/>
            <person name="Karaoz U."/>
            <person name="Brodie E.L."/>
            <person name="Williams K.H."/>
            <person name="Hubbard S.S."/>
            <person name="Banfield J.F."/>
        </authorList>
    </citation>
    <scope>NUCLEOTIDE SEQUENCE [LARGE SCALE GENOMIC DNA]</scope>
</reference>
<protein>
    <recommendedName>
        <fullName evidence="3">Zinc-binding domain-containing protein</fullName>
    </recommendedName>
</protein>
<evidence type="ECO:0000313" key="1">
    <source>
        <dbReference type="EMBL" id="OGI65430.1"/>
    </source>
</evidence>
<organism evidence="1 2">
    <name type="scientific">Candidatus Nomurabacteria bacterium RIFCSPHIGHO2_01_FULL_40_24b</name>
    <dbReference type="NCBI Taxonomy" id="1801739"/>
    <lineage>
        <taxon>Bacteria</taxon>
        <taxon>Candidatus Nomuraibacteriota</taxon>
    </lineage>
</organism>
<name>A0A1F6V6U9_9BACT</name>
<dbReference type="EMBL" id="MFTP01000019">
    <property type="protein sequence ID" value="OGI65430.1"/>
    <property type="molecule type" value="Genomic_DNA"/>
</dbReference>
<proteinExistence type="predicted"/>
<gene>
    <name evidence="1" type="ORF">A2647_02895</name>
</gene>
<accession>A0A1F6V6U9</accession>
<sequence length="558" mass="65097">MINSETKTCKKCKQEFIIEPDDFSFYEKMKVPVPEICPDCRFKMRAVFRNERTLYKRTCGLCNRSIITMYSPNSPYIVYCNDCFISDKWDPYSYAMDYEPSKSFFEQLKELTIKVPKSATYSSTSTGVNINSEYSNFAGGNKDGYLIFNSGPGNENCAYSRGIIGARDVFDVYYGDEIENTYECVNVHKNNGVIYGQNISDSIDSRFVSNCFGCTNCFGCVNLRHKSYYFFNEPMKRDEWLERVKEFSGSYAKTEEMKRKFSEFSLKFPRRENNNLKTTNCFGDYIFESKNCHQCFEVSFCEDMRYSFSVKRGKDCADMIGHCRSSELLYNGVGVGAGARNVICSWWVESSQDVLYSFVTRQSSNCIGCDGVKGGSFVILNKRYNEDEYIKIRSQITEELKAEGVYGDFFPAELSFFAYNETIGQDNRPLTREEALSEGFRWEDEIQKTEGKGTLKTEDIPDKIKDVEDSILEEVLTCTKCSRNYRLIRRELEFYRKMLIPIPRECWNCRFTDRILRRGPYKFWDRTCAKCNKEIITNYAPDRPEIVYCEKCYQQEVY</sequence>
<evidence type="ECO:0000313" key="2">
    <source>
        <dbReference type="Proteomes" id="UP000177370"/>
    </source>
</evidence>
<evidence type="ECO:0008006" key="3">
    <source>
        <dbReference type="Google" id="ProtNLM"/>
    </source>
</evidence>
<dbReference type="Proteomes" id="UP000177370">
    <property type="component" value="Unassembled WGS sequence"/>
</dbReference>
<dbReference type="AlphaFoldDB" id="A0A1F6V6U9"/>
<comment type="caution">
    <text evidence="1">The sequence shown here is derived from an EMBL/GenBank/DDBJ whole genome shotgun (WGS) entry which is preliminary data.</text>
</comment>